<keyword evidence="9" id="KW-1185">Reference proteome</keyword>
<evidence type="ECO:0000256" key="3">
    <source>
        <dbReference type="ARBA" id="ARBA00022630"/>
    </source>
</evidence>
<evidence type="ECO:0000256" key="2">
    <source>
        <dbReference type="ARBA" id="ARBA00007330"/>
    </source>
</evidence>
<evidence type="ECO:0000259" key="6">
    <source>
        <dbReference type="Pfam" id="PF01266"/>
    </source>
</evidence>
<sequence>MQRTLTALASTAFDLLVIGGGIYGACVAWDATLRGLSVALVDKADFGGETSANSLKTIHGGLRYLQHADFRRMRESIAERRTLMRIAPHLVHPLPVLLPTYGHGLQGPEVFAAALFVNDLVSFDRNRLRDPQKHLPRGRVISKRACLQLLPELDPHGLTGGALFYDAQVYHSERLTLAFLRSAAQAGAVLANYVEATGFRLDGNRITGVAARDVLCDEHVDIRAQTVVNASGPWVPHVQELLNRPASVSPLRYAKAMNVITRPLFDHHYAVGIPSRTGYRDADAVVKKGNRLLFAAPWRGHSIIGTLQAASCEAAGDVNITEQDVQGFLDEVNQAYPAARLQRDDVTFVHGGHLPLTHIDARTGDVQLAKHERIEDHRQDGIDGLISVTGVKYTTARRVAERVVDGVFAMRGQTPARPRSARTPLYGGQIEQFDRYVRMETAKRAQQLGGQDIRRLIMNYGTAYANVLKYLGTCPVAAPSVPSEDAVMRAEVRYAVREEMAQCLSDVIFRRTELGTAGIPGIDVLRACADVMQAELGWSATRLEREYQLVYERQNLARR</sequence>
<keyword evidence="4" id="KW-0274">FAD</keyword>
<feature type="domain" description="Alpha-glycerophosphate oxidase C-terminal" evidence="7">
    <location>
        <begin position="421"/>
        <end position="542"/>
    </location>
</feature>
<dbReference type="Gene3D" id="3.30.9.10">
    <property type="entry name" value="D-Amino Acid Oxidase, subunit A, domain 2"/>
    <property type="match status" value="1"/>
</dbReference>
<dbReference type="PANTHER" id="PTHR11985:SF15">
    <property type="entry name" value="GLYCEROL-3-PHOSPHATE DEHYDROGENASE, MITOCHONDRIAL"/>
    <property type="match status" value="1"/>
</dbReference>
<dbReference type="PRINTS" id="PR01001">
    <property type="entry name" value="FADG3PDH"/>
</dbReference>
<evidence type="ECO:0000313" key="8">
    <source>
        <dbReference type="EMBL" id="ETX06180.1"/>
    </source>
</evidence>
<dbReference type="EMBL" id="AZHX01000767">
    <property type="protein sequence ID" value="ETX06180.1"/>
    <property type="molecule type" value="Genomic_DNA"/>
</dbReference>
<evidence type="ECO:0000259" key="7">
    <source>
        <dbReference type="Pfam" id="PF16901"/>
    </source>
</evidence>
<dbReference type="Pfam" id="PF16901">
    <property type="entry name" value="DAO_C"/>
    <property type="match status" value="1"/>
</dbReference>
<protein>
    <submittedName>
        <fullName evidence="8">Glycerol-3-phosphate dehydrogenase</fullName>
    </submittedName>
</protein>
<dbReference type="AlphaFoldDB" id="W4M7J0"/>
<accession>W4M7J0</accession>
<reference evidence="8 9" key="1">
    <citation type="journal article" date="2014" name="Nature">
        <title>An environmental bacterial taxon with a large and distinct metabolic repertoire.</title>
        <authorList>
            <person name="Wilson M.C."/>
            <person name="Mori T."/>
            <person name="Ruckert C."/>
            <person name="Uria A.R."/>
            <person name="Helf M.J."/>
            <person name="Takada K."/>
            <person name="Gernert C."/>
            <person name="Steffens U.A."/>
            <person name="Heycke N."/>
            <person name="Schmitt S."/>
            <person name="Rinke C."/>
            <person name="Helfrich E.J."/>
            <person name="Brachmann A.O."/>
            <person name="Gurgui C."/>
            <person name="Wakimoto T."/>
            <person name="Kracht M."/>
            <person name="Crusemann M."/>
            <person name="Hentschel U."/>
            <person name="Abe I."/>
            <person name="Matsunaga S."/>
            <person name="Kalinowski J."/>
            <person name="Takeyama H."/>
            <person name="Piel J."/>
        </authorList>
    </citation>
    <scope>NUCLEOTIDE SEQUENCE [LARGE SCALE GENOMIC DNA]</scope>
    <source>
        <strain evidence="9">TSY2</strain>
    </source>
</reference>
<dbReference type="InterPro" id="IPR036188">
    <property type="entry name" value="FAD/NAD-bd_sf"/>
</dbReference>
<dbReference type="HOGENOM" id="CLU_015740_5_1_7"/>
<dbReference type="InterPro" id="IPR000447">
    <property type="entry name" value="G3P_DH_FAD-dep"/>
</dbReference>
<dbReference type="InterPro" id="IPR038299">
    <property type="entry name" value="DAO_C_sf"/>
</dbReference>
<feature type="domain" description="FAD dependent oxidoreductase" evidence="6">
    <location>
        <begin position="14"/>
        <end position="360"/>
    </location>
</feature>
<dbReference type="SUPFAM" id="SSF51905">
    <property type="entry name" value="FAD/NAD(P)-binding domain"/>
    <property type="match status" value="1"/>
</dbReference>
<proteinExistence type="inferred from homology"/>
<dbReference type="PATRIC" id="fig|1429439.4.peg.3171"/>
<dbReference type="InterPro" id="IPR031656">
    <property type="entry name" value="DAO_C"/>
</dbReference>
<organism evidence="8 9">
    <name type="scientific">Candidatus Entotheonella gemina</name>
    <dbReference type="NCBI Taxonomy" id="1429439"/>
    <lineage>
        <taxon>Bacteria</taxon>
        <taxon>Pseudomonadati</taxon>
        <taxon>Nitrospinota/Tectimicrobiota group</taxon>
        <taxon>Candidatus Tectimicrobiota</taxon>
        <taxon>Candidatus Entotheonellia</taxon>
        <taxon>Candidatus Entotheonellales</taxon>
        <taxon>Candidatus Entotheonellaceae</taxon>
        <taxon>Candidatus Entotheonella</taxon>
    </lineage>
</organism>
<evidence type="ECO:0000313" key="9">
    <source>
        <dbReference type="Proteomes" id="UP000019140"/>
    </source>
</evidence>
<name>W4M7J0_9BACT</name>
<evidence type="ECO:0000256" key="1">
    <source>
        <dbReference type="ARBA" id="ARBA00001974"/>
    </source>
</evidence>
<gene>
    <name evidence="8" type="ORF">ETSY2_18715</name>
</gene>
<keyword evidence="5" id="KW-0560">Oxidoreductase</keyword>
<comment type="cofactor">
    <cofactor evidence="1">
        <name>FAD</name>
        <dbReference type="ChEBI" id="CHEBI:57692"/>
    </cofactor>
</comment>
<evidence type="ECO:0000256" key="5">
    <source>
        <dbReference type="ARBA" id="ARBA00023002"/>
    </source>
</evidence>
<comment type="similarity">
    <text evidence="2">Belongs to the FAD-dependent glycerol-3-phosphate dehydrogenase family.</text>
</comment>
<evidence type="ECO:0000256" key="4">
    <source>
        <dbReference type="ARBA" id="ARBA00022827"/>
    </source>
</evidence>
<dbReference type="InterPro" id="IPR006076">
    <property type="entry name" value="FAD-dep_OxRdtase"/>
</dbReference>
<dbReference type="Gene3D" id="3.50.50.60">
    <property type="entry name" value="FAD/NAD(P)-binding domain"/>
    <property type="match status" value="1"/>
</dbReference>
<dbReference type="Gene3D" id="1.10.8.870">
    <property type="entry name" value="Alpha-glycerophosphate oxidase, cap domain"/>
    <property type="match status" value="1"/>
</dbReference>
<dbReference type="Pfam" id="PF01266">
    <property type="entry name" value="DAO"/>
    <property type="match status" value="1"/>
</dbReference>
<dbReference type="PANTHER" id="PTHR11985">
    <property type="entry name" value="GLYCEROL-3-PHOSPHATE DEHYDROGENASE"/>
    <property type="match status" value="1"/>
</dbReference>
<dbReference type="Proteomes" id="UP000019140">
    <property type="component" value="Unassembled WGS sequence"/>
</dbReference>
<comment type="caution">
    <text evidence="8">The sequence shown here is derived from an EMBL/GenBank/DDBJ whole genome shotgun (WGS) entry which is preliminary data.</text>
</comment>
<keyword evidence="3" id="KW-0285">Flavoprotein</keyword>
<dbReference type="GO" id="GO:0004368">
    <property type="term" value="F:glycerol-3-phosphate dehydrogenase (quinone) activity"/>
    <property type="evidence" value="ECO:0007669"/>
    <property type="project" value="InterPro"/>
</dbReference>
<dbReference type="GO" id="GO:0046168">
    <property type="term" value="P:glycerol-3-phosphate catabolic process"/>
    <property type="evidence" value="ECO:0007669"/>
    <property type="project" value="TreeGrafter"/>
</dbReference>